<feature type="signal peptide" evidence="5">
    <location>
        <begin position="1"/>
        <end position="27"/>
    </location>
</feature>
<evidence type="ECO:0000256" key="5">
    <source>
        <dbReference type="SAM" id="SignalP"/>
    </source>
</evidence>
<dbReference type="EMBL" id="JAKLTR010000014">
    <property type="protein sequence ID" value="MCG2616573.1"/>
    <property type="molecule type" value="Genomic_DNA"/>
</dbReference>
<feature type="chain" id="PRO_5047410198" description="Cytochrome c domain-containing protein" evidence="5">
    <location>
        <begin position="28"/>
        <end position="491"/>
    </location>
</feature>
<keyword evidence="2 4" id="KW-0479">Metal-binding</keyword>
<dbReference type="PROSITE" id="PS51257">
    <property type="entry name" value="PROKAR_LIPOPROTEIN"/>
    <property type="match status" value="1"/>
</dbReference>
<evidence type="ECO:0000313" key="7">
    <source>
        <dbReference type="EMBL" id="MCG2616573.1"/>
    </source>
</evidence>
<proteinExistence type="predicted"/>
<dbReference type="InterPro" id="IPR009056">
    <property type="entry name" value="Cyt_c-like_dom"/>
</dbReference>
<evidence type="ECO:0000256" key="3">
    <source>
        <dbReference type="ARBA" id="ARBA00023004"/>
    </source>
</evidence>
<protein>
    <recommendedName>
        <fullName evidence="6">Cytochrome c domain-containing protein</fullName>
    </recommendedName>
</protein>
<evidence type="ECO:0000259" key="6">
    <source>
        <dbReference type="PROSITE" id="PS51007"/>
    </source>
</evidence>
<dbReference type="SUPFAM" id="SSF46626">
    <property type="entry name" value="Cytochrome c"/>
    <property type="match status" value="1"/>
</dbReference>
<reference evidence="7" key="1">
    <citation type="submission" date="2022-01" db="EMBL/GenBank/DDBJ databases">
        <authorList>
            <person name="Jo J.-H."/>
            <person name="Im W.-T."/>
        </authorList>
    </citation>
    <scope>NUCLEOTIDE SEQUENCE</scope>
    <source>
        <strain evidence="7">NA20</strain>
    </source>
</reference>
<feature type="domain" description="Cytochrome c" evidence="6">
    <location>
        <begin position="167"/>
        <end position="260"/>
    </location>
</feature>
<evidence type="ECO:0000256" key="4">
    <source>
        <dbReference type="PROSITE-ProRule" id="PRU00433"/>
    </source>
</evidence>
<accession>A0ABS9KWB7</accession>
<dbReference type="Gene3D" id="1.10.760.10">
    <property type="entry name" value="Cytochrome c-like domain"/>
    <property type="match status" value="1"/>
</dbReference>
<name>A0ABS9KWB7_9BACT</name>
<keyword evidence="3 4" id="KW-0408">Iron</keyword>
<dbReference type="Proteomes" id="UP001165367">
    <property type="component" value="Unassembled WGS sequence"/>
</dbReference>
<organism evidence="7 8">
    <name type="scientific">Terrimonas ginsenosidimutans</name>
    <dbReference type="NCBI Taxonomy" id="2908004"/>
    <lineage>
        <taxon>Bacteria</taxon>
        <taxon>Pseudomonadati</taxon>
        <taxon>Bacteroidota</taxon>
        <taxon>Chitinophagia</taxon>
        <taxon>Chitinophagales</taxon>
        <taxon>Chitinophagaceae</taxon>
        <taxon>Terrimonas</taxon>
    </lineage>
</organism>
<keyword evidence="1 4" id="KW-0349">Heme</keyword>
<gene>
    <name evidence="7" type="ORF">LZZ85_19900</name>
</gene>
<comment type="caution">
    <text evidence="7">The sequence shown here is derived from an EMBL/GenBank/DDBJ whole genome shotgun (WGS) entry which is preliminary data.</text>
</comment>
<dbReference type="InterPro" id="IPR036909">
    <property type="entry name" value="Cyt_c-like_dom_sf"/>
</dbReference>
<keyword evidence="5" id="KW-0732">Signal</keyword>
<evidence type="ECO:0000256" key="1">
    <source>
        <dbReference type="ARBA" id="ARBA00022617"/>
    </source>
</evidence>
<evidence type="ECO:0000313" key="8">
    <source>
        <dbReference type="Proteomes" id="UP001165367"/>
    </source>
</evidence>
<dbReference type="PROSITE" id="PS51007">
    <property type="entry name" value="CYTC"/>
    <property type="match status" value="1"/>
</dbReference>
<keyword evidence="8" id="KW-1185">Reference proteome</keyword>
<sequence length="491" mass="55164">MKLSALLQVAAYSCALIFFVCSCSTEASVQNEFLNTRNIPAQFFKVDGQKDTVLKTSHASLVRIKKGTFEGMVDIEIKEVFTPQEIFQSGLATVSDGRPLRSAGMIYFNATQDGEKVEPSMPVSIGIATKSVDTTMKVFKGEWEKDSTMNWVDPENLNFPDLEQNDTTEINAAALFHAKCSNCHHVFKDMTGPGLRGFNSRGPWKNPLNTLDWLHNPPAFMVKDKYTQDLKNKFGSIKPAFPDLSLEFIIALAKYVNEVTPQQYDLNESMYRPKFIADSSSVSSSDCGADTSYYSAIEEDFAEYDTTFPPAVLSDATIKLIDPGWEGNFLEYLEELDRQRYEFRVEANGWYNIDAFLKPGKSIKNVRLKVQVISTEKMALKTLVLVPSKRAMLESTNREGQLYKFVYNEDGTTLPLSVGYRALALTFGSVKDKIVYGVKEFVISNDQTIKIDLQETTKEKLQNLLLSKNIDGVSLEAIEKQQVIIPKPCDQ</sequence>
<dbReference type="RefSeq" id="WP_237875111.1">
    <property type="nucleotide sequence ID" value="NZ_JAKLTR010000014.1"/>
</dbReference>
<evidence type="ECO:0000256" key="2">
    <source>
        <dbReference type="ARBA" id="ARBA00022723"/>
    </source>
</evidence>